<name>A0A8S5PL31_9CAUD</name>
<sequence length="279" mass="30930">MAIELATQFQAYTDEQFYSESKTSLVTNKDFSFDGAKTIKLYKVKTTEMEDFNRNGPILEGSKSQYGTISTLQATTETFTINKDRSFTFEVDKMDTDETKMQVAAASALARQQREKVFPEIDSYVYSVMAANAGIKPEAAALTAESIYTQIITANAQMDDAEVPASDRVLILTPTAYTLLKQSKATFDNQDIGAELRKKGVIAQLDGLNVVKIASNRLPEKFGFMIAHPVATVAPVKLAEYKIHLDPPFLSGSLVEGRIYYDCFVLENKAKAIYYQAIA</sequence>
<protein>
    <submittedName>
        <fullName evidence="1">Major capsid protein</fullName>
    </submittedName>
</protein>
<dbReference type="EMBL" id="BK015456">
    <property type="protein sequence ID" value="DAE07774.1"/>
    <property type="molecule type" value="Genomic_DNA"/>
</dbReference>
<organism evidence="1">
    <name type="scientific">Siphoviridae sp. ctjBn3</name>
    <dbReference type="NCBI Taxonomy" id="2825630"/>
    <lineage>
        <taxon>Viruses</taxon>
        <taxon>Duplodnaviria</taxon>
        <taxon>Heunggongvirae</taxon>
        <taxon>Uroviricota</taxon>
        <taxon>Caudoviricetes</taxon>
    </lineage>
</organism>
<evidence type="ECO:0000313" key="1">
    <source>
        <dbReference type="EMBL" id="DAE07774.1"/>
    </source>
</evidence>
<proteinExistence type="predicted"/>
<reference evidence="1" key="1">
    <citation type="journal article" date="2021" name="Proc. Natl. Acad. Sci. U.S.A.">
        <title>A Catalog of Tens of Thousands of Viruses from Human Metagenomes Reveals Hidden Associations with Chronic Diseases.</title>
        <authorList>
            <person name="Tisza M.J."/>
            <person name="Buck C.B."/>
        </authorList>
    </citation>
    <scope>NUCLEOTIDE SEQUENCE</scope>
    <source>
        <strain evidence="1">CtjBn3</strain>
    </source>
</reference>
<accession>A0A8S5PL31</accession>